<dbReference type="AlphaFoldDB" id="A0AAU8FGI2"/>
<gene>
    <name evidence="1" type="ORF">ABV298_22260</name>
</gene>
<name>A0AAU8FGI2_9BACT</name>
<accession>A0AAU8FGI2</accession>
<reference evidence="1" key="1">
    <citation type="submission" date="2024-06" db="EMBL/GenBank/DDBJ databases">
        <title>Sequencing and assembly of the genome of Dyadobacter sp. strain 676, a symbiont of Cyamopsis tetragonoloba.</title>
        <authorList>
            <person name="Guro P."/>
            <person name="Sazanova A."/>
            <person name="Kuznetsova I."/>
            <person name="Belimov A."/>
            <person name="Safronova V."/>
        </authorList>
    </citation>
    <scope>NUCLEOTIDE SEQUENCE</scope>
    <source>
        <strain evidence="1">676</strain>
    </source>
</reference>
<dbReference type="RefSeq" id="WP_353718362.1">
    <property type="nucleotide sequence ID" value="NZ_CP159289.1"/>
</dbReference>
<organism evidence="1">
    <name type="scientific">Dyadobacter sp. 676</name>
    <dbReference type="NCBI Taxonomy" id="3088362"/>
    <lineage>
        <taxon>Bacteria</taxon>
        <taxon>Pseudomonadati</taxon>
        <taxon>Bacteroidota</taxon>
        <taxon>Cytophagia</taxon>
        <taxon>Cytophagales</taxon>
        <taxon>Spirosomataceae</taxon>
        <taxon>Dyadobacter</taxon>
    </lineage>
</organism>
<evidence type="ECO:0000313" key="1">
    <source>
        <dbReference type="EMBL" id="XCH23036.1"/>
    </source>
</evidence>
<sequence>MVFDAISTDAITAVTDGWYNQLATSLNLSVRSFQLLQPPVVPVDDRSLWGCFDVPPETLKYNRWYFSQPDFFSQYAAIANGLSFPDSAFAADIGAVTYAKWMDYLNSLSSPPPPNTLPTVWFQWAMVNAPSVANIGRTDLSTQLLINSAQAALQPFEGENARPADFSPSFSDLKTTLLASQGASFSFDSAHDNPDVSDSWVPGDDPNYFGMWTGSSPAIRISRKFALSRINISASFTHFACVTVTPGTWYDSGLLHLAMVSQSTPPWIDSSDWETYFGASGTLTHAIGSLLAVDGITLTLTSDADFTEEEQAIVKAQVSMGYWPVYCPAQSSVISNTVTTSPGSTTISMQSAPGNPVVLGFNVFGIGNYLGGGV</sequence>
<evidence type="ECO:0008006" key="2">
    <source>
        <dbReference type="Google" id="ProtNLM"/>
    </source>
</evidence>
<proteinExistence type="predicted"/>
<protein>
    <recommendedName>
        <fullName evidence="2">Phage tail protein</fullName>
    </recommendedName>
</protein>
<dbReference type="EMBL" id="CP159289">
    <property type="protein sequence ID" value="XCH23036.1"/>
    <property type="molecule type" value="Genomic_DNA"/>
</dbReference>